<proteinExistence type="predicted"/>
<feature type="chain" id="PRO_5036261212" evidence="2">
    <location>
        <begin position="18"/>
        <end position="100"/>
    </location>
</feature>
<dbReference type="EMBL" id="HBUE01314955">
    <property type="protein sequence ID" value="CAG6585200.1"/>
    <property type="molecule type" value="Transcribed_RNA"/>
</dbReference>
<evidence type="ECO:0000256" key="1">
    <source>
        <dbReference type="SAM" id="MobiDB-lite"/>
    </source>
</evidence>
<protein>
    <submittedName>
        <fullName evidence="3">(northern house mosquito) hypothetical protein</fullName>
    </submittedName>
</protein>
<evidence type="ECO:0000256" key="2">
    <source>
        <dbReference type="SAM" id="SignalP"/>
    </source>
</evidence>
<feature type="signal peptide" evidence="2">
    <location>
        <begin position="1"/>
        <end position="17"/>
    </location>
</feature>
<accession>A0A8D8K329</accession>
<dbReference type="EMBL" id="HBUE01314950">
    <property type="protein sequence ID" value="CAG6585194.1"/>
    <property type="molecule type" value="Transcribed_RNA"/>
</dbReference>
<name>A0A8D8K329_CULPI</name>
<evidence type="ECO:0000313" key="3">
    <source>
        <dbReference type="EMBL" id="CAG6585200.1"/>
    </source>
</evidence>
<dbReference type="AlphaFoldDB" id="A0A8D8K329"/>
<reference evidence="3" key="1">
    <citation type="submission" date="2021-05" db="EMBL/GenBank/DDBJ databases">
        <authorList>
            <person name="Alioto T."/>
            <person name="Alioto T."/>
            <person name="Gomez Garrido J."/>
        </authorList>
    </citation>
    <scope>NUCLEOTIDE SEQUENCE</scope>
</reference>
<keyword evidence="2" id="KW-0732">Signal</keyword>
<dbReference type="EMBL" id="HBUE01208612">
    <property type="protein sequence ID" value="CAG6533320.1"/>
    <property type="molecule type" value="Transcribed_RNA"/>
</dbReference>
<sequence>MRSMAFLICSLSHRSLSLSLLESKALEPSPSSPWPLTGLPSSSSVIEEIEMLWLLVLSALSRSGRIPVVECGPPVDVDGPDSAPVAEPLGVKGGEGLAMS</sequence>
<organism evidence="3">
    <name type="scientific">Culex pipiens</name>
    <name type="common">House mosquito</name>
    <dbReference type="NCBI Taxonomy" id="7175"/>
    <lineage>
        <taxon>Eukaryota</taxon>
        <taxon>Metazoa</taxon>
        <taxon>Ecdysozoa</taxon>
        <taxon>Arthropoda</taxon>
        <taxon>Hexapoda</taxon>
        <taxon>Insecta</taxon>
        <taxon>Pterygota</taxon>
        <taxon>Neoptera</taxon>
        <taxon>Endopterygota</taxon>
        <taxon>Diptera</taxon>
        <taxon>Nematocera</taxon>
        <taxon>Culicoidea</taxon>
        <taxon>Culicidae</taxon>
        <taxon>Culicinae</taxon>
        <taxon>Culicini</taxon>
        <taxon>Culex</taxon>
        <taxon>Culex</taxon>
    </lineage>
</organism>
<dbReference type="EMBL" id="HBUE01208607">
    <property type="protein sequence ID" value="CAG6533314.1"/>
    <property type="molecule type" value="Transcribed_RNA"/>
</dbReference>
<feature type="compositionally biased region" description="Gly residues" evidence="1">
    <location>
        <begin position="91"/>
        <end position="100"/>
    </location>
</feature>
<feature type="region of interest" description="Disordered" evidence="1">
    <location>
        <begin position="77"/>
        <end position="100"/>
    </location>
</feature>